<gene>
    <name evidence="1" type="ORF">HBH26_00800</name>
</gene>
<protein>
    <recommendedName>
        <fullName evidence="3">Lipoprotein</fullName>
    </recommendedName>
</protein>
<dbReference type="Proteomes" id="UP000732399">
    <property type="component" value="Unassembled WGS sequence"/>
</dbReference>
<dbReference type="RefSeq" id="WP_168132659.1">
    <property type="nucleotide sequence ID" value="NZ_JAAVJH010000001.1"/>
</dbReference>
<dbReference type="PROSITE" id="PS51257">
    <property type="entry name" value="PROKAR_LIPOPROTEIN"/>
    <property type="match status" value="1"/>
</dbReference>
<dbReference type="EMBL" id="JAAVJH010000001">
    <property type="protein sequence ID" value="NJR77152.1"/>
    <property type="molecule type" value="Genomic_DNA"/>
</dbReference>
<sequence length="194" mass="20856">MIRARALAPLLLLVAGCDDYDARAAWREMRAAEGALALGRDGRAAEIDMGGDSAVTPPGGIRDGEWQRWARTAWPAACRRLQTVERVGRVARAGRTCASVAVSGIVPAARVIATGTLVAGGARFPVGWRWTTGDVRRACATDPLDEAPHRFRLSRSRREQHWHATPLPVAPPFEADGVQETCAGLPRFLDDGPA</sequence>
<organism evidence="1 2">
    <name type="scientific">Sphingomonas corticis</name>
    <dbReference type="NCBI Taxonomy" id="2722791"/>
    <lineage>
        <taxon>Bacteria</taxon>
        <taxon>Pseudomonadati</taxon>
        <taxon>Pseudomonadota</taxon>
        <taxon>Alphaproteobacteria</taxon>
        <taxon>Sphingomonadales</taxon>
        <taxon>Sphingomonadaceae</taxon>
        <taxon>Sphingomonas</taxon>
    </lineage>
</organism>
<name>A0ABX1CLI1_9SPHN</name>
<accession>A0ABX1CLI1</accession>
<evidence type="ECO:0000313" key="2">
    <source>
        <dbReference type="Proteomes" id="UP000732399"/>
    </source>
</evidence>
<comment type="caution">
    <text evidence="1">The sequence shown here is derived from an EMBL/GenBank/DDBJ whole genome shotgun (WGS) entry which is preliminary data.</text>
</comment>
<reference evidence="1 2" key="1">
    <citation type="submission" date="2020-03" db="EMBL/GenBank/DDBJ databases">
        <authorList>
            <person name="Wang L."/>
            <person name="He N."/>
            <person name="Li Y."/>
            <person name="Fang Y."/>
            <person name="Zhang F."/>
        </authorList>
    </citation>
    <scope>NUCLEOTIDE SEQUENCE [LARGE SCALE GENOMIC DNA]</scope>
    <source>
        <strain evidence="1 2">36D10-4-7</strain>
    </source>
</reference>
<keyword evidence="2" id="KW-1185">Reference proteome</keyword>
<proteinExistence type="predicted"/>
<evidence type="ECO:0000313" key="1">
    <source>
        <dbReference type="EMBL" id="NJR77152.1"/>
    </source>
</evidence>
<evidence type="ECO:0008006" key="3">
    <source>
        <dbReference type="Google" id="ProtNLM"/>
    </source>
</evidence>